<name>A0A8J5RIY1_ZIZPA</name>
<dbReference type="Proteomes" id="UP000729402">
    <property type="component" value="Unassembled WGS sequence"/>
</dbReference>
<dbReference type="EMBL" id="JAAALK010000290">
    <property type="protein sequence ID" value="KAG8047647.1"/>
    <property type="molecule type" value="Genomic_DNA"/>
</dbReference>
<dbReference type="AlphaFoldDB" id="A0A8J5RIY1"/>
<gene>
    <name evidence="1" type="ORF">GUJ93_ZPchr0008g12367</name>
</gene>
<reference evidence="1" key="1">
    <citation type="journal article" date="2021" name="bioRxiv">
        <title>Whole Genome Assembly and Annotation of Northern Wild Rice, Zizania palustris L., Supports a Whole Genome Duplication in the Zizania Genus.</title>
        <authorList>
            <person name="Haas M."/>
            <person name="Kono T."/>
            <person name="Macchietto M."/>
            <person name="Millas R."/>
            <person name="McGilp L."/>
            <person name="Shao M."/>
            <person name="Duquette J."/>
            <person name="Hirsch C.N."/>
            <person name="Kimball J."/>
        </authorList>
    </citation>
    <scope>NUCLEOTIDE SEQUENCE</scope>
    <source>
        <tissue evidence="1">Fresh leaf tissue</tissue>
    </source>
</reference>
<proteinExistence type="predicted"/>
<keyword evidence="2" id="KW-1185">Reference proteome</keyword>
<evidence type="ECO:0000313" key="1">
    <source>
        <dbReference type="EMBL" id="KAG8047647.1"/>
    </source>
</evidence>
<organism evidence="1 2">
    <name type="scientific">Zizania palustris</name>
    <name type="common">Northern wild rice</name>
    <dbReference type="NCBI Taxonomy" id="103762"/>
    <lineage>
        <taxon>Eukaryota</taxon>
        <taxon>Viridiplantae</taxon>
        <taxon>Streptophyta</taxon>
        <taxon>Embryophyta</taxon>
        <taxon>Tracheophyta</taxon>
        <taxon>Spermatophyta</taxon>
        <taxon>Magnoliopsida</taxon>
        <taxon>Liliopsida</taxon>
        <taxon>Poales</taxon>
        <taxon>Poaceae</taxon>
        <taxon>BOP clade</taxon>
        <taxon>Oryzoideae</taxon>
        <taxon>Oryzeae</taxon>
        <taxon>Zizaniinae</taxon>
        <taxon>Zizania</taxon>
    </lineage>
</organism>
<accession>A0A8J5RIY1</accession>
<sequence>MNPWNEKKLAGLMEENVAAFTPCGYGACQCQARRSGPVEWRPRRIPCTALFVATRLGGAAAASPAPDLVQRLAA</sequence>
<evidence type="ECO:0000313" key="2">
    <source>
        <dbReference type="Proteomes" id="UP000729402"/>
    </source>
</evidence>
<reference evidence="1" key="2">
    <citation type="submission" date="2021-02" db="EMBL/GenBank/DDBJ databases">
        <authorList>
            <person name="Kimball J.A."/>
            <person name="Haas M.W."/>
            <person name="Macchietto M."/>
            <person name="Kono T."/>
            <person name="Duquette J."/>
            <person name="Shao M."/>
        </authorList>
    </citation>
    <scope>NUCLEOTIDE SEQUENCE</scope>
    <source>
        <tissue evidence="1">Fresh leaf tissue</tissue>
    </source>
</reference>
<protein>
    <submittedName>
        <fullName evidence="1">Uncharacterized protein</fullName>
    </submittedName>
</protein>
<comment type="caution">
    <text evidence="1">The sequence shown here is derived from an EMBL/GenBank/DDBJ whole genome shotgun (WGS) entry which is preliminary data.</text>
</comment>